<dbReference type="Gene3D" id="1.20.58.60">
    <property type="match status" value="22"/>
</dbReference>
<feature type="compositionally biased region" description="Low complexity" evidence="17">
    <location>
        <begin position="5393"/>
        <end position="5411"/>
    </location>
</feature>
<feature type="compositionally biased region" description="Polar residues" evidence="17">
    <location>
        <begin position="4909"/>
        <end position="4920"/>
    </location>
</feature>
<dbReference type="PANTHER" id="PTHR14514:SF3">
    <property type="entry name" value="NESPRIN-1"/>
    <property type="match status" value="1"/>
</dbReference>
<evidence type="ECO:0000256" key="13">
    <source>
        <dbReference type="ARBA" id="ARBA00023212"/>
    </source>
</evidence>
<keyword evidence="11" id="KW-1015">Disulfide bond</keyword>
<dbReference type="SUPFAM" id="SSF46966">
    <property type="entry name" value="Spectrin repeat"/>
    <property type="match status" value="27"/>
</dbReference>
<evidence type="ECO:0000256" key="3">
    <source>
        <dbReference type="ARBA" id="ARBA00008619"/>
    </source>
</evidence>
<dbReference type="GO" id="GO:0003779">
    <property type="term" value="F:actin binding"/>
    <property type="evidence" value="ECO:0007669"/>
    <property type="project" value="UniProtKB-KW"/>
</dbReference>
<dbReference type="Proteomes" id="UP001219934">
    <property type="component" value="Unassembled WGS sequence"/>
</dbReference>
<feature type="non-terminal residue" evidence="20">
    <location>
        <position position="1"/>
    </location>
</feature>
<feature type="coiled-coil region" evidence="16">
    <location>
        <begin position="1376"/>
        <end position="1403"/>
    </location>
</feature>
<evidence type="ECO:0000256" key="15">
    <source>
        <dbReference type="PROSITE-ProRule" id="PRU00385"/>
    </source>
</evidence>
<keyword evidence="6 15" id="KW-0812">Transmembrane</keyword>
<feature type="domain" description="KASH" evidence="19">
    <location>
        <begin position="5414"/>
        <end position="5473"/>
    </location>
</feature>
<keyword evidence="4" id="KW-0963">Cytoplasm</keyword>
<evidence type="ECO:0000256" key="8">
    <source>
        <dbReference type="ARBA" id="ARBA00022989"/>
    </source>
</evidence>
<feature type="region of interest" description="Disordered" evidence="17">
    <location>
        <begin position="2853"/>
        <end position="2888"/>
    </location>
</feature>
<dbReference type="Pfam" id="PF00435">
    <property type="entry name" value="Spectrin"/>
    <property type="match status" value="7"/>
</dbReference>
<accession>A0AAD6ANV0</accession>
<dbReference type="EMBL" id="JAPTMU010000017">
    <property type="protein sequence ID" value="KAJ4929000.1"/>
    <property type="molecule type" value="Genomic_DNA"/>
</dbReference>
<evidence type="ECO:0000256" key="4">
    <source>
        <dbReference type="ARBA" id="ARBA00022490"/>
    </source>
</evidence>
<dbReference type="InterPro" id="IPR056887">
    <property type="entry name" value="SYNE1/2_dom"/>
</dbReference>
<proteinExistence type="inferred from homology"/>
<evidence type="ECO:0000313" key="21">
    <source>
        <dbReference type="Proteomes" id="UP001219934"/>
    </source>
</evidence>
<keyword evidence="8 18" id="KW-1133">Transmembrane helix</keyword>
<dbReference type="FunFam" id="1.20.58.60:FF:000073">
    <property type="entry name" value="Nesprin-1 isoform 1"/>
    <property type="match status" value="1"/>
</dbReference>
<dbReference type="GO" id="GO:0005640">
    <property type="term" value="C:nuclear outer membrane"/>
    <property type="evidence" value="ECO:0007669"/>
    <property type="project" value="UniProtKB-SubCell"/>
</dbReference>
<evidence type="ECO:0000256" key="5">
    <source>
        <dbReference type="ARBA" id="ARBA00022553"/>
    </source>
</evidence>
<evidence type="ECO:0000256" key="10">
    <source>
        <dbReference type="ARBA" id="ARBA00023136"/>
    </source>
</evidence>
<dbReference type="PROSITE" id="PS51049">
    <property type="entry name" value="KASH"/>
    <property type="match status" value="1"/>
</dbReference>
<dbReference type="InterPro" id="IPR002017">
    <property type="entry name" value="Spectrin_repeat"/>
</dbReference>
<evidence type="ECO:0000256" key="1">
    <source>
        <dbReference type="ARBA" id="ARBA00004245"/>
    </source>
</evidence>
<feature type="coiled-coil region" evidence="16">
    <location>
        <begin position="3819"/>
        <end position="3849"/>
    </location>
</feature>
<dbReference type="InterPro" id="IPR018159">
    <property type="entry name" value="Spectrin/alpha-actinin"/>
</dbReference>
<feature type="region of interest" description="Disordered" evidence="17">
    <location>
        <begin position="4883"/>
        <end position="4973"/>
    </location>
</feature>
<evidence type="ECO:0000259" key="19">
    <source>
        <dbReference type="PROSITE" id="PS51049"/>
    </source>
</evidence>
<dbReference type="SMART" id="SM01249">
    <property type="entry name" value="KASH"/>
    <property type="match status" value="1"/>
</dbReference>
<feature type="coiled-coil region" evidence="16">
    <location>
        <begin position="3720"/>
        <end position="3754"/>
    </location>
</feature>
<evidence type="ECO:0000256" key="9">
    <source>
        <dbReference type="ARBA" id="ARBA00023054"/>
    </source>
</evidence>
<comment type="subcellular location">
    <subcellularLocation>
        <location evidence="1">Cytoplasm</location>
        <location evidence="1">Cytoskeleton</location>
    </subcellularLocation>
    <subcellularLocation>
        <location evidence="2">Nucleus outer membrane</location>
        <topology evidence="2">Single-pass type IV membrane protein</topology>
        <orientation evidence="2">Cytoplasmic side</orientation>
    </subcellularLocation>
</comment>
<name>A0AAD6ANV0_9TELE</name>
<dbReference type="PANTHER" id="PTHR14514">
    <property type="entry name" value="PKA ANCHORING PROTEIN"/>
    <property type="match status" value="1"/>
</dbReference>
<dbReference type="InterPro" id="IPR012315">
    <property type="entry name" value="KASH"/>
</dbReference>
<keyword evidence="14" id="KW-0539">Nucleus</keyword>
<keyword evidence="21" id="KW-1185">Reference proteome</keyword>
<dbReference type="CDD" id="cd00176">
    <property type="entry name" value="SPEC"/>
    <property type="match status" value="8"/>
</dbReference>
<dbReference type="FunFam" id="1.20.58.60:FF:000115">
    <property type="entry name" value="nesprin-2 isoform X2"/>
    <property type="match status" value="1"/>
</dbReference>
<sequence length="5473" mass="625222">LLYEEVLSHSSPLETIATKGSNMAEHYTTKQEVQQLQCRYNALKEKAKNAVGKAKGLVLVHQEYQRGLHVFEDWLEQEQATLASLSHPEGNVETLEKTLQELRLLQEHCSNGQSLLSSVLSSRERVIPWGIPQIEDRALDTAQREWGAYQGRLEETQTQLSSTLTRLRQMGQRFLSLAQWLQGMEKVANLRGHRRSDRGTKETQLKKLKGSLEAVLSRQGEVDGLSSLAQQVLEETYISSRVSVTATQLTARYHSLLFNIQDTIKQLQEELKSIEEAENLCISFTDWLNSTQKSFTALTNSSESLDRVAMDKKMKKIERDWRHAVATCVLPALQIMRRCFITYSFARDKEKEKYRTLDQNLRIAETEHRKNGAMMNQSMNENKVLKRKVLDLHCQLRGCEQLLIKERTKNKNMETYIMRCKEDIQAVADITDPKKLIIAVGRLKAQHVDGDDRVPMEENTRTGLRHIINVLKCKVKRSAKVHTADAKQMERIKEEVNCVNQRKMDSCVERTNIINELTRENWELKEKLKITEKLLERATDTTPKRTLQSELQHGHRVLKSLRERAEKAAGFLDEAGAESLGGEVEARLAQLEELAGGLRTEHSFLQRSLLLAKEFQDRYKAQAQWLLETRAMLSSPVEPKAELYQRRALLAKYKALLQTVQSRDGSIRSVVEKGDALLSSVHYPSIREKMNRMQRDYTEHCHSAMAHVENLEVQVKEQEAYHNELQDVERWLLQMSSRMVTPDPAVGGSLDAATQQLSRHKAIMEEIARFEDRLVGLKERGDHLVQGCSDRVQSRLRQQVYQSLDHELQRHVSLHDTLLQCQAWLTTVSEEPEPPAHPPLSLEMALQQVKHERALQEQAGTYLQLLCSACDLSELRVRGTAAAIQQVKLQIEERMLLCEEVADSWRDIEEQKADLEETRQSWSLRSHRTSWTRHRNSSSRLGRKQSEVTHLSEVVGRLSDGQVSPALEEIRRLRRSWMALGQQAEELESQRGEDMQRSVEYQEIVVTVEELFHQVSREWDYLARADTESTSEHLEALRKLSSDLEEQRATLEDLREQRQAILPRLSLLDKELVKQQVGHLEQRWSQLETLIQQKIQDSAQTLEDLSRVENPAEGCPGVAPPPDQAQSFLFDHLSVCVELEARQQLLGQAVSEAQAVASRLGLSEKRFLQELVEQAQTEVEALGLEWPRGGSTSARPFTERNSFFKDLAKQVAACRGVQSGLRAYQRELASLWVQGRELERDAKDNQRVTGLEKALTSRKYFQVDLDKICHWLRRADVVTFPEINLSNIEENSELQTQLSSFQNVLEQASEYENLLLIVQRIGQEILPTLNGIDHCYLDERLNALPQQYNAILALAKEKKDRVQQIILERKEFSTFFDITGNALEELQEQFDNLEKQTISIREEELVLRLINEYRNINESLFHITPAVRELHGKCEGFLSRGQQYRAEETLHLVSLHNKLKRMIEEKLKHFDDCLKPLVEHNRVSNKMESEFESVKEKLEGLKSDEELGAMDQITSLYSLLECLDRVRYQAEECNQQTKDLGGLTFDPVAFQETTLQLESLQSLRCGVKSFVDESETKVRKNDGFKKETEKMLDWLKTIKDKLEEPLTLSEVRIEKVHEEVWKMKIVEEQLAVDQALSLVQRHVLSLQSMQKCLDSAADLLQKASVGVDLENQTDCVRDLEDLSAQENNFTAGLEELRTLDPLLEDIIEAEAMGELREKVEGMQLRNTEFKQHLDAYREVLQSCEALWASFQHEKETLVEQMNDAESKLAMFTTAKAVSIQQAEEKCQRYKSLAAHIDLLELPLNAMRENASELEQIISESCKAVISHSVSSLWQRWTRLRSVARAQERALEDTAREWRNFSDKMEKVRSVSQDLHSRVPDGTVEKAATRAALQSLLEYHDSFSLEVEREQSILALLGQHTRSLRGEEEATEKKTENGHEETPCLQEIRSMQEQYDSLVCRVRSSRAQVHQELREREEVEKELGLVKGWIQDTRGLLLSPTADLDSLLQELETAHGEVISRRQSVERMTELQQSKYQDLQAGLPSELSMQLAEVALALGSAEDQVQAREREVQQTRDVKEDFSFRLQDIEAKLKSIALKLEDKAADLEEAKEETKARCEECECCGRSLAELGAAVQEFGEQNPLLCKQLGDAVAKLSEVQRTTAQQVQDRANRLKKAQRQVEEYHGMKAFILGWTKKAEDLVIGCIIWGSASQLQEQIRAHQALLRECRGLHGDLEAMGERERQLGEVLQTEGWIQQVKQLSRRTEELQQHAKTRLQSLQDAAKDMLRLEAEVKILHAAVDQIQITLASPDLNRLSLREQLTQRQRLLVEMEGFKQQVAAVQQCQSALRLPEEAVASLPVCRTAQTLQQEASQLQHTTIQQCNILQEAVVQYEQYEQEVKNLQRLIEEAHRIIQDRPVSTSNIQELQAQIHHHEELAQKIRGYQEQIASLHSKCKMLTVKAKHATMLLTVNEVEGLSDGVDELSDEELPGSVATTNGNANKQLPVHPSVVMTTGSQQGTSGILSEFLMTAGRCHTLLSPVTEESGEEGTNSEVSSPPACRSPSPGANAETPFNQGRGALSRAPLQELYDPSMETSAANLDDLQRSWETLKNVISEKQKSLYEALERQQHYQESLQSISTKMESIETALNEGLDPTKTPESQMAAHQALMDEIMMLQEEIGELQMCFSEELADSDSDGEPGDQLALQSTLTVLGERMATIRMKASGKRQLLEERLSEQLEEQRQEQALQRYHSEAEELDHWLLSTRATIRSALQPLNEDLDMEEQLIDCQNMLFEIEQKVSYLSELSIHSESLLLEGRAETKGEAEQLAFKLRSLKDSLMELQQMLHDKQVGIQGSLQEQEDSEPDSSLSQSPNVQEWLSQARTTRTQQHHNNLLRQRELQQQVAEQRRLLQSVASAGEELLSQQTTPNGDSEMSIPGGVLLESETLSPLEQMRQRWENLNKDQSTKLQLSLNSLEQDQLSPVLHRSRLSSPSVVFRGVCASQDSRSPRALFEACSQTLEIIALETADGDRKRKSSSGETTVQQDLYAAVSAASSWLDAAENQLLSGPVLLSEDTSTQLTNLEGLNKQLKEMTGEVNQCRELLGGGAGRLCGGEEQELMEDTLEGLQERMGLLDATLDQHCDSMRDRLQEHSTYQNELRMLFTALSESKHQLLQKMAGTVDRPASKQIETLSEVDDSLREFEQRVTEMKTRAEGLQSDQIAHQELLKLQDAYEELVLMVGSRRSSLNHGLSLKAQYEAALHDLTDLVDTAQDKMAADQKMTVASVIEVQILLDKHKDFFQGLECHMILTQTFYGKVSGLVAQRESQAMEEIMASAHSVLKQAHRRGVELEGILESWSRLVEDYQALCRQLEAVECSIPTVGLVEETEERLVERIALFQRLKASLTEHQPQLYQFLEEGRRLLLSVGCSDLENQLTQLGDHWLSSTTKVNKELHRLDSTLKHWSRYQSDSAQLSHWLRSALDQLEFWTTQSVTVPQELETVRDHLYAFLEFSKEVDAKSSLRSSVLSTGNQLLRLKRVDTAGLRMMLGQIDTQWAELLTRIPVVQEKLHQLQMEKLASRHAITELMSWISLMENIIQEDKDRIMAAVGSEVVQDFLQKYKGFRIDLTCKQLTVDFVNQSVLQISSQDVEGKRSDKTDFAEKLGAMNRRWQILQGLITEKIQLLEGVLEGWLEHENGVQALKTWLTVQEEKLKKRHRIEDVASVQTALKDCQELEELVKEKEKDLEKAEERGNALIQDKKEAACSVVKETLKGLNQSWAHLDHKISEMKVSLRSLLEQWTLYRRASEEINGYLMEGRYSVSRLRLLNGSLEAVQQQMEGLENMQEEMDKQESSLRKFGSVTHQLLTQCHPSVAETLNTALRDFNIRWNSLLEQISEQLRSSKALLGLWQRYRSSCGQCVTAVQKQEARADRLLKSATDSEITEEESSAWIMDCDACIADQASVHQSLRQLQALGEQLKIQVDASSSAALQSDHLSLTHRLATLEHALNRQQEVLQCGSQACEGFREQMDALIRKAEEADEVLKESDPVGSPELTVVQTRMEQLKVPLLKLSSLSPDLERVNELMYRLPVSDRDVKRLQSLNRAWATHSAHLTERFSKLQAVLLQQQSFLQKCEAWMDFLSQTEQKLAAEISGNYQSLLEQQRDHELFQAEMFSRQQILYSIISDGHQMLDQGQMDDRDDFSVKLALLSHQWQGVVRRAQQRRGIIDSLVRQWQNYREMSEKLLQWLQEVTRDPDVHHPGEPVALQQARDLLDQIQLRERVLQRQQGCYILAVEAGRSLLLSADSRAESTLQTELMDIQERWRHAHHRLDQQRRELHGMLKNWERCEKGINASLEKLRAFKKKLSVPLPDLHEELHSEQIRCKELESSVDGWTDDLTSLFLLRDSLEGLVSADDITVLQERLLLLQRQWGEVSHQLTLRRQQVSEKLNEWAVFNEKNKELCEWLTQMESKVSQNGDISIEEMIEKLRKDYQEEISVSQENKQQLQVMGERLSRASQDSKAAEIQHKLSKVSERWQHLLDLIAARVKKLRETLVAVQQLDKNMSSLRSWLSHIETELSRPIVYDTCDDQEIQRKLKQQQTLQRDIEKHSTGVASVLNLCEVLLHDCDACSTETECDSIQQATRGLDRRWRNICAMSMERRLKIEETWRLWQRFLDDYSRFEDWLKTSERTAALPNSSGVLYTVAKEELKKFEAFQRQVQECLTQLELINKQYRRLARENRTDSSLRLREMVHDGNRRWDNLQKRVAAILRRLKHFIGQREEFETARDSILVWLTEMDLQLTNIEHFSECDVQAKIKQLKAFQQEIYLNTGKIELVFRQGEALIEKSEPLDAAVIEEELEELQRYCQEVFGRVDRYYKKLTRLPLADDELDGSDRELDMEEGGELSDLQWADPSLPRTSSRQASGTTALIRADRSGRDTPASVDSIPLEWDHDYDLSRGLDSPGGRGLVESSRGPEEEDEYLRTAAAVLSGDPGQLEASLRQLDQALDAGRFHLQQREATASSSSPDRDSTYMGYMRLMGECRGSIDAVKRAEGELTEDEDDMPGLINPTSTDTQSAGVIERWELIQAQSLREKHRHKQNLQQWQQLISDLQSMRAWLGQSEAELNQLRGLQLSTDILTIQQRIKKLKELLKGVDAHKSEVLSINLSSADFLQSEPDSEEAWELRDGLKEMNARWDRLGSSLEDWRGELQRALMQCQEFHETSHGLLLWLENIDRRRNQVVPIPPNLDREALRAHHKTLTQIKRELLDSQQKASSLQELSSQLLVDTKASERIQSQGSECLEAQEKVHVILNRLRLLLREVSGDLQGLERRLQTPATRQDCLSLPVGPSEMCGSAAESEVTVHSHKRLPRGKSSQAHPGPPESGPRHSRSKSPGAAGCVSSRSDLQDGVSSSSSSSSSKGQSFLLRVLRAALPVQLLLLFIIGLACLVPMTQEDYSCHHANNFARSFHPMLRYTNGPPPI</sequence>
<evidence type="ECO:0000256" key="18">
    <source>
        <dbReference type="SAM" id="Phobius"/>
    </source>
</evidence>
<dbReference type="Pfam" id="PF25035">
    <property type="entry name" value="SYNE1"/>
    <property type="match status" value="1"/>
</dbReference>
<feature type="compositionally biased region" description="Acidic residues" evidence="17">
    <location>
        <begin position="4883"/>
        <end position="4897"/>
    </location>
</feature>
<feature type="coiled-coil region" evidence="16">
    <location>
        <begin position="514"/>
        <end position="541"/>
    </location>
</feature>
<dbReference type="FunFam" id="1.20.58.60:FF:000137">
    <property type="entry name" value="nesprin-1 isoform X2"/>
    <property type="match status" value="1"/>
</dbReference>
<protein>
    <recommendedName>
        <fullName evidence="19">KASH domain-containing protein</fullName>
    </recommendedName>
</protein>
<keyword evidence="9 16" id="KW-0175">Coiled coil</keyword>
<evidence type="ECO:0000256" key="12">
    <source>
        <dbReference type="ARBA" id="ARBA00023203"/>
    </source>
</evidence>
<evidence type="ECO:0000256" key="6">
    <source>
        <dbReference type="ARBA" id="ARBA00022692"/>
    </source>
</evidence>
<feature type="transmembrane region" description="Helical" evidence="18">
    <location>
        <begin position="5416"/>
        <end position="5441"/>
    </location>
</feature>
<organism evidence="20 21">
    <name type="scientific">Pogonophryne albipinna</name>
    <dbReference type="NCBI Taxonomy" id="1090488"/>
    <lineage>
        <taxon>Eukaryota</taxon>
        <taxon>Metazoa</taxon>
        <taxon>Chordata</taxon>
        <taxon>Craniata</taxon>
        <taxon>Vertebrata</taxon>
        <taxon>Euteleostomi</taxon>
        <taxon>Actinopterygii</taxon>
        <taxon>Neopterygii</taxon>
        <taxon>Teleostei</taxon>
        <taxon>Neoteleostei</taxon>
        <taxon>Acanthomorphata</taxon>
        <taxon>Eupercaria</taxon>
        <taxon>Perciformes</taxon>
        <taxon>Notothenioidei</taxon>
        <taxon>Pogonophryne</taxon>
    </lineage>
</organism>
<keyword evidence="10 15" id="KW-0472">Membrane</keyword>
<dbReference type="SMART" id="SM00150">
    <property type="entry name" value="SPEC"/>
    <property type="match status" value="25"/>
</dbReference>
<evidence type="ECO:0000256" key="11">
    <source>
        <dbReference type="ARBA" id="ARBA00023157"/>
    </source>
</evidence>
<comment type="similarity">
    <text evidence="3">Belongs to the nesprin family.</text>
</comment>
<keyword evidence="7" id="KW-0677">Repeat</keyword>
<dbReference type="Pfam" id="PF10541">
    <property type="entry name" value="KASH"/>
    <property type="match status" value="1"/>
</dbReference>
<dbReference type="FunFam" id="1.20.58.60:FF:000112">
    <property type="entry name" value="nesprin-1 isoform X4"/>
    <property type="match status" value="1"/>
</dbReference>
<gene>
    <name evidence="20" type="ORF">JOQ06_004621</name>
</gene>
<keyword evidence="5" id="KW-0597">Phosphoprotein</keyword>
<dbReference type="FunFam" id="1.20.58.60:FF:000041">
    <property type="entry name" value="Nesprin-1 isoform 1"/>
    <property type="match status" value="1"/>
</dbReference>
<feature type="coiled-coil region" evidence="16">
    <location>
        <begin position="2384"/>
        <end position="2452"/>
    </location>
</feature>
<feature type="coiled-coil region" evidence="16">
    <location>
        <begin position="3189"/>
        <end position="3216"/>
    </location>
</feature>
<reference evidence="20" key="1">
    <citation type="submission" date="2022-11" db="EMBL/GenBank/DDBJ databases">
        <title>Chromosome-level genome of Pogonophryne albipinna.</title>
        <authorList>
            <person name="Jo E."/>
        </authorList>
    </citation>
    <scope>NUCLEOTIDE SEQUENCE</scope>
    <source>
        <strain evidence="20">SGF0006</strain>
        <tissue evidence="20">Muscle</tissue>
    </source>
</reference>
<evidence type="ECO:0000313" key="20">
    <source>
        <dbReference type="EMBL" id="KAJ4929000.1"/>
    </source>
</evidence>
<dbReference type="FunFam" id="1.20.58.60:FF:000126">
    <property type="entry name" value="Spectrin repeat containing, nuclear envelope 1a"/>
    <property type="match status" value="1"/>
</dbReference>
<feature type="compositionally biased region" description="Polar residues" evidence="17">
    <location>
        <begin position="2864"/>
        <end position="2888"/>
    </location>
</feature>
<comment type="caution">
    <text evidence="20">The sequence shown here is derived from an EMBL/GenBank/DDBJ whole genome shotgun (WGS) entry which is preliminary data.</text>
</comment>
<feature type="region of interest" description="Disordered" evidence="17">
    <location>
        <begin position="5345"/>
        <end position="5411"/>
    </location>
</feature>
<keyword evidence="13" id="KW-0206">Cytoskeleton</keyword>
<feature type="coiled-coil region" evidence="16">
    <location>
        <begin position="2719"/>
        <end position="2746"/>
    </location>
</feature>
<feature type="compositionally biased region" description="Basic and acidic residues" evidence="17">
    <location>
        <begin position="4942"/>
        <end position="4951"/>
    </location>
</feature>
<feature type="region of interest" description="Disordered" evidence="17">
    <location>
        <begin position="2538"/>
        <end position="2575"/>
    </location>
</feature>
<feature type="coiled-coil region" evidence="16">
    <location>
        <begin position="2085"/>
        <end position="2123"/>
    </location>
</feature>
<feature type="topological domain" description="Perinuclear space" evidence="15">
    <location>
        <begin position="5444"/>
        <end position="5473"/>
    </location>
</feature>
<keyword evidence="12" id="KW-0009">Actin-binding</keyword>
<dbReference type="GO" id="GO:0005856">
    <property type="term" value="C:cytoskeleton"/>
    <property type="evidence" value="ECO:0007669"/>
    <property type="project" value="UniProtKB-SubCell"/>
</dbReference>
<dbReference type="FunFam" id="1.20.58.60:FF:000233">
    <property type="entry name" value="nesprin-1 isoform X9"/>
    <property type="match status" value="1"/>
</dbReference>
<evidence type="ECO:0000256" key="7">
    <source>
        <dbReference type="ARBA" id="ARBA00022737"/>
    </source>
</evidence>
<evidence type="ECO:0000256" key="2">
    <source>
        <dbReference type="ARBA" id="ARBA00004605"/>
    </source>
</evidence>
<evidence type="ECO:0000256" key="14">
    <source>
        <dbReference type="ARBA" id="ARBA00023242"/>
    </source>
</evidence>
<evidence type="ECO:0000256" key="17">
    <source>
        <dbReference type="SAM" id="MobiDB-lite"/>
    </source>
</evidence>
<feature type="topological domain" description="Cytoplasmic" evidence="15">
    <location>
        <begin position="1"/>
        <end position="5422"/>
    </location>
</feature>
<evidence type="ECO:0000256" key="16">
    <source>
        <dbReference type="SAM" id="Coils"/>
    </source>
</evidence>